<dbReference type="PANTHER" id="PTHR31672:SF13">
    <property type="entry name" value="F-BOX PROTEIN CPR30-LIKE"/>
    <property type="match status" value="1"/>
</dbReference>
<dbReference type="SMART" id="SM00256">
    <property type="entry name" value="FBOX"/>
    <property type="match status" value="1"/>
</dbReference>
<reference evidence="2" key="1">
    <citation type="submission" date="2021-01" db="UniProtKB">
        <authorList>
            <consortium name="EnsemblPlants"/>
        </authorList>
    </citation>
    <scope>IDENTIFICATION</scope>
</reference>
<keyword evidence="3" id="KW-1185">Reference proteome</keyword>
<name>A0A7N0TSQ9_KALFE</name>
<evidence type="ECO:0000313" key="3">
    <source>
        <dbReference type="Proteomes" id="UP000594263"/>
    </source>
</evidence>
<protein>
    <recommendedName>
        <fullName evidence="1">F-box domain-containing protein</fullName>
    </recommendedName>
</protein>
<dbReference type="InterPro" id="IPR013187">
    <property type="entry name" value="F-box-assoc_dom_typ3"/>
</dbReference>
<proteinExistence type="predicted"/>
<dbReference type="SUPFAM" id="SSF81383">
    <property type="entry name" value="F-box domain"/>
    <property type="match status" value="1"/>
</dbReference>
<dbReference type="CDD" id="cd22157">
    <property type="entry name" value="F-box_AtFBW1-like"/>
    <property type="match status" value="1"/>
</dbReference>
<feature type="domain" description="F-box" evidence="1">
    <location>
        <begin position="20"/>
        <end position="61"/>
    </location>
</feature>
<dbReference type="InterPro" id="IPR050796">
    <property type="entry name" value="SCF_F-box_component"/>
</dbReference>
<accession>A0A7N0TSQ9</accession>
<dbReference type="Pfam" id="PF08268">
    <property type="entry name" value="FBA_3"/>
    <property type="match status" value="1"/>
</dbReference>
<dbReference type="NCBIfam" id="TIGR01640">
    <property type="entry name" value="F_box_assoc_1"/>
    <property type="match status" value="1"/>
</dbReference>
<sequence>MEPQSPDLQKWPRLENHKELPDDIVLDEILVRLPVRSLLQFRAVCKTWQERIRSKDFIQQHLKHHSLKKDSHLLLTHSDNNGYYGRAMSVMRVEESGSASIEAVYSSPPHSYSLQTSKLDKFEIVGVSRGLVCAIASSRNPRLSRVIFVWNPFTGAYKEFLYRVPKWGTWEAELGGLLMTFSYDPMNDDYKFFLIGTGIKNDSPLHIEIFSLKNKAWRTLKASGDPNWPLGFRRWMNMTNSVASDDGRLYLGMPDISAPDWGKLIIFRFSLSEEKFTKLEAPPIAPELYGGDFKLGLYNGFLCFYHMFGKARDGFGRSVDIWVSNSDASWSKVMHIPEEMSRENVAGHKWSRYRYQAFDIGVVNSRFGILHRTVQRNCLTKNPMWRRSLSVHDPKHGNCQQISFDPLHEAFGADILPTESLVSP</sequence>
<evidence type="ECO:0000259" key="1">
    <source>
        <dbReference type="SMART" id="SM00256"/>
    </source>
</evidence>
<dbReference type="Pfam" id="PF00646">
    <property type="entry name" value="F-box"/>
    <property type="match status" value="1"/>
</dbReference>
<dbReference type="Gramene" id="Kaladp0045s0070.1.v1.1">
    <property type="protein sequence ID" value="Kaladp0045s0070.1.v1.1.CDS.1"/>
    <property type="gene ID" value="Kaladp0045s0070.v1.1"/>
</dbReference>
<dbReference type="Gene3D" id="1.20.1280.50">
    <property type="match status" value="1"/>
</dbReference>
<dbReference type="Proteomes" id="UP000594263">
    <property type="component" value="Unplaced"/>
</dbReference>
<dbReference type="EnsemblPlants" id="Kaladp0045s0070.1.v1.1">
    <property type="protein sequence ID" value="Kaladp0045s0070.1.v1.1.CDS.1"/>
    <property type="gene ID" value="Kaladp0045s0070.v1.1"/>
</dbReference>
<dbReference type="InterPro" id="IPR017451">
    <property type="entry name" value="F-box-assoc_interact_dom"/>
</dbReference>
<evidence type="ECO:0000313" key="2">
    <source>
        <dbReference type="EnsemblPlants" id="Kaladp0045s0070.1.v1.1.CDS.1"/>
    </source>
</evidence>
<dbReference type="InterPro" id="IPR001810">
    <property type="entry name" value="F-box_dom"/>
</dbReference>
<organism evidence="2 3">
    <name type="scientific">Kalanchoe fedtschenkoi</name>
    <name type="common">Lavender scallops</name>
    <name type="synonym">South American air plant</name>
    <dbReference type="NCBI Taxonomy" id="63787"/>
    <lineage>
        <taxon>Eukaryota</taxon>
        <taxon>Viridiplantae</taxon>
        <taxon>Streptophyta</taxon>
        <taxon>Embryophyta</taxon>
        <taxon>Tracheophyta</taxon>
        <taxon>Spermatophyta</taxon>
        <taxon>Magnoliopsida</taxon>
        <taxon>eudicotyledons</taxon>
        <taxon>Gunneridae</taxon>
        <taxon>Pentapetalae</taxon>
        <taxon>Saxifragales</taxon>
        <taxon>Crassulaceae</taxon>
        <taxon>Kalanchoe</taxon>
    </lineage>
</organism>
<dbReference type="AlphaFoldDB" id="A0A7N0TSQ9"/>
<dbReference type="InterPro" id="IPR036047">
    <property type="entry name" value="F-box-like_dom_sf"/>
</dbReference>
<dbReference type="PANTHER" id="PTHR31672">
    <property type="entry name" value="BNACNNG10540D PROTEIN"/>
    <property type="match status" value="1"/>
</dbReference>